<evidence type="ECO:0000313" key="2">
    <source>
        <dbReference type="EMBL" id="CAB0016989.1"/>
    </source>
</evidence>
<reference evidence="2 3" key="1">
    <citation type="submission" date="2020-02" db="EMBL/GenBank/DDBJ databases">
        <authorList>
            <person name="Ferguson B K."/>
        </authorList>
    </citation>
    <scope>NUCLEOTIDE SEQUENCE [LARGE SCALE GENOMIC DNA]</scope>
</reference>
<protein>
    <submittedName>
        <fullName evidence="2">Uncharacterized protein</fullName>
    </submittedName>
</protein>
<evidence type="ECO:0000256" key="1">
    <source>
        <dbReference type="SAM" id="MobiDB-lite"/>
    </source>
</evidence>
<keyword evidence="3" id="KW-1185">Reference proteome</keyword>
<dbReference type="AlphaFoldDB" id="A0A6H5HKB0"/>
<accession>A0A6H5HKB0</accession>
<gene>
    <name evidence="2" type="ORF">NTEN_LOCUS21105</name>
</gene>
<sequence>MAQDSEKGTFFWGQRSTGGVGRRHLISSVDFYLMNNRDINPNKLYRIISVGLRGCGSLKDERTPSVLGAGSSAESESGTGSDIESTSANEPPSPPNRPRSRLPLRFALEILPERQVAIRRQDDHNTSIYSVNMEDPPPHARPPAQHSVAARPFKEGPRKGVESFQRIDALYSENTFSLRLLWGYNTWNTFPFQHRYHELDVYCVTTSGATLTPFQSWLLIQLNPDRWN</sequence>
<evidence type="ECO:0000313" key="3">
    <source>
        <dbReference type="Proteomes" id="UP000479000"/>
    </source>
</evidence>
<feature type="region of interest" description="Disordered" evidence="1">
    <location>
        <begin position="59"/>
        <end position="101"/>
    </location>
</feature>
<dbReference type="EMBL" id="CADCXU010030640">
    <property type="protein sequence ID" value="CAB0016989.1"/>
    <property type="molecule type" value="Genomic_DNA"/>
</dbReference>
<organism evidence="2 3">
    <name type="scientific">Nesidiocoris tenuis</name>
    <dbReference type="NCBI Taxonomy" id="355587"/>
    <lineage>
        <taxon>Eukaryota</taxon>
        <taxon>Metazoa</taxon>
        <taxon>Ecdysozoa</taxon>
        <taxon>Arthropoda</taxon>
        <taxon>Hexapoda</taxon>
        <taxon>Insecta</taxon>
        <taxon>Pterygota</taxon>
        <taxon>Neoptera</taxon>
        <taxon>Paraneoptera</taxon>
        <taxon>Hemiptera</taxon>
        <taxon>Heteroptera</taxon>
        <taxon>Panheteroptera</taxon>
        <taxon>Cimicomorpha</taxon>
        <taxon>Miridae</taxon>
        <taxon>Dicyphina</taxon>
        <taxon>Nesidiocoris</taxon>
    </lineage>
</organism>
<proteinExistence type="predicted"/>
<name>A0A6H5HKB0_9HEMI</name>
<dbReference type="Proteomes" id="UP000479000">
    <property type="component" value="Unassembled WGS sequence"/>
</dbReference>
<feature type="compositionally biased region" description="Low complexity" evidence="1">
    <location>
        <begin position="68"/>
        <end position="81"/>
    </location>
</feature>